<protein>
    <submittedName>
        <fullName evidence="6">Cytochrome P450</fullName>
    </submittedName>
</protein>
<dbReference type="PANTHER" id="PTHR46206:SF7">
    <property type="entry name" value="P450, PUTATIVE (EUROFUNG)-RELATED"/>
    <property type="match status" value="1"/>
</dbReference>
<keyword evidence="3" id="KW-0479">Metal-binding</keyword>
<organism evidence="6 7">
    <name type="scientific">Penicillium chermesinum</name>
    <dbReference type="NCBI Taxonomy" id="63820"/>
    <lineage>
        <taxon>Eukaryota</taxon>
        <taxon>Fungi</taxon>
        <taxon>Dikarya</taxon>
        <taxon>Ascomycota</taxon>
        <taxon>Pezizomycotina</taxon>
        <taxon>Eurotiomycetes</taxon>
        <taxon>Eurotiomycetidae</taxon>
        <taxon>Eurotiales</taxon>
        <taxon>Aspergillaceae</taxon>
        <taxon>Penicillium</taxon>
    </lineage>
</organism>
<reference evidence="6" key="2">
    <citation type="journal article" date="2023" name="IMA Fungus">
        <title>Comparative genomic study of the Penicillium genus elucidates a diverse pangenome and 15 lateral gene transfer events.</title>
        <authorList>
            <person name="Petersen C."/>
            <person name="Sorensen T."/>
            <person name="Nielsen M.R."/>
            <person name="Sondergaard T.E."/>
            <person name="Sorensen J.L."/>
            <person name="Fitzpatrick D.A."/>
            <person name="Frisvad J.C."/>
            <person name="Nielsen K.L."/>
        </authorList>
    </citation>
    <scope>NUCLEOTIDE SEQUENCE</scope>
    <source>
        <strain evidence="6">IBT 19713</strain>
    </source>
</reference>
<comment type="cofactor">
    <cofactor evidence="1">
        <name>heme</name>
        <dbReference type="ChEBI" id="CHEBI:30413"/>
    </cofactor>
</comment>
<evidence type="ECO:0000256" key="5">
    <source>
        <dbReference type="ARBA" id="ARBA00023004"/>
    </source>
</evidence>
<dbReference type="AlphaFoldDB" id="A0A9W9PNC3"/>
<sequence length="519" mass="58623">MDGLYGEKFGVRSPEMGSHYTAALEFLHLHRYWVALILAISVIGSSKVYSSVSKKLRIYGANFPPVVKLTNDQIFNDPINSYNNAIREHGDIIAVKKKDKMEIMVSEKYAQRVLTDEKNFSFEHGVADAMNMEFLMNMTQGRVFKTMADVTSGLLGKRMDIVVKQVSSIFFDRAEEITNDPKSQALDLFEYTQSTVSDAMVVLLLGKKFLNPAYSHAVKMAANDVAELGGIFQNRSYFARTFPALWRFTTAIKTTFWRLGVCLFMFMGRPIWRETNRLLKDPQTYVEEKEITLLLLLVRKFATPERTLKLADRGMIYLVLMSTMFASVHQVASTMVWVLCELALRPQDQEEIYAEIKSIMDKGPENLTHDDLLRAVHTDSFLREVMRTKGDTFSTVRMAMNDVPLGKYVIPKGYTVHPNAALAHNAPENAGDNPETFDGKRWIGGKPASMAGPGHLAFGLGRWACPGRYFAVAEIKMMVFSILVNSKVELVNNKYEIVDKLMIASAPPEAVFKLTKRPE</sequence>
<reference evidence="6" key="1">
    <citation type="submission" date="2022-11" db="EMBL/GenBank/DDBJ databases">
        <authorList>
            <person name="Petersen C."/>
        </authorList>
    </citation>
    <scope>NUCLEOTIDE SEQUENCE</scope>
    <source>
        <strain evidence="6">IBT 19713</strain>
    </source>
</reference>
<evidence type="ECO:0000313" key="7">
    <source>
        <dbReference type="Proteomes" id="UP001150941"/>
    </source>
</evidence>
<dbReference type="RefSeq" id="XP_058335788.1">
    <property type="nucleotide sequence ID" value="XM_058469757.1"/>
</dbReference>
<dbReference type="GO" id="GO:0020037">
    <property type="term" value="F:heme binding"/>
    <property type="evidence" value="ECO:0007669"/>
    <property type="project" value="InterPro"/>
</dbReference>
<dbReference type="OrthoDB" id="1844152at2759"/>
<name>A0A9W9PNC3_9EURO</name>
<dbReference type="Proteomes" id="UP001150941">
    <property type="component" value="Unassembled WGS sequence"/>
</dbReference>
<dbReference type="GeneID" id="83197060"/>
<dbReference type="SUPFAM" id="SSF48264">
    <property type="entry name" value="Cytochrome P450"/>
    <property type="match status" value="1"/>
</dbReference>
<dbReference type="InterPro" id="IPR036396">
    <property type="entry name" value="Cyt_P450_sf"/>
</dbReference>
<comment type="caution">
    <text evidence="6">The sequence shown here is derived from an EMBL/GenBank/DDBJ whole genome shotgun (WGS) entry which is preliminary data.</text>
</comment>
<dbReference type="EMBL" id="JAPQKS010000001">
    <property type="protein sequence ID" value="KAJ5249009.1"/>
    <property type="molecule type" value="Genomic_DNA"/>
</dbReference>
<keyword evidence="4" id="KW-0560">Oxidoreductase</keyword>
<keyword evidence="7" id="KW-1185">Reference proteome</keyword>
<evidence type="ECO:0000256" key="2">
    <source>
        <dbReference type="ARBA" id="ARBA00010617"/>
    </source>
</evidence>
<gene>
    <name evidence="6" type="ORF">N7468_000460</name>
</gene>
<dbReference type="GO" id="GO:0016705">
    <property type="term" value="F:oxidoreductase activity, acting on paired donors, with incorporation or reduction of molecular oxygen"/>
    <property type="evidence" value="ECO:0007669"/>
    <property type="project" value="InterPro"/>
</dbReference>
<evidence type="ECO:0000256" key="3">
    <source>
        <dbReference type="ARBA" id="ARBA00022723"/>
    </source>
</evidence>
<dbReference type="GO" id="GO:0004497">
    <property type="term" value="F:monooxygenase activity"/>
    <property type="evidence" value="ECO:0007669"/>
    <property type="project" value="InterPro"/>
</dbReference>
<evidence type="ECO:0000256" key="4">
    <source>
        <dbReference type="ARBA" id="ARBA00023002"/>
    </source>
</evidence>
<evidence type="ECO:0000256" key="1">
    <source>
        <dbReference type="ARBA" id="ARBA00001971"/>
    </source>
</evidence>
<dbReference type="GO" id="GO:0005506">
    <property type="term" value="F:iron ion binding"/>
    <property type="evidence" value="ECO:0007669"/>
    <property type="project" value="InterPro"/>
</dbReference>
<dbReference type="Gene3D" id="1.10.630.10">
    <property type="entry name" value="Cytochrome P450"/>
    <property type="match status" value="1"/>
</dbReference>
<dbReference type="GO" id="GO:0043386">
    <property type="term" value="P:mycotoxin biosynthetic process"/>
    <property type="evidence" value="ECO:0007669"/>
    <property type="project" value="UniProtKB-ARBA"/>
</dbReference>
<dbReference type="InterPro" id="IPR001128">
    <property type="entry name" value="Cyt_P450"/>
</dbReference>
<comment type="similarity">
    <text evidence="2">Belongs to the cytochrome P450 family.</text>
</comment>
<accession>A0A9W9PNC3</accession>
<proteinExistence type="inferred from homology"/>
<evidence type="ECO:0000313" key="6">
    <source>
        <dbReference type="EMBL" id="KAJ5249009.1"/>
    </source>
</evidence>
<keyword evidence="5" id="KW-0408">Iron</keyword>
<dbReference type="PANTHER" id="PTHR46206">
    <property type="entry name" value="CYTOCHROME P450"/>
    <property type="match status" value="1"/>
</dbReference>
<dbReference type="Pfam" id="PF00067">
    <property type="entry name" value="p450"/>
    <property type="match status" value="1"/>
</dbReference>